<protein>
    <submittedName>
        <fullName evidence="2">Uncharacterized protein</fullName>
    </submittedName>
</protein>
<keyword evidence="1" id="KW-0812">Transmembrane</keyword>
<keyword evidence="3" id="KW-1185">Reference proteome</keyword>
<dbReference type="Proteomes" id="UP000002899">
    <property type="component" value="Chromosome II"/>
</dbReference>
<name>I7I8P9_BABMR</name>
<reference evidence="2 3" key="1">
    <citation type="journal article" date="2012" name="Nucleic Acids Res.">
        <title>Sequencing of the smallest Apicomplexan genome from the human pathogen Babesia microti.</title>
        <authorList>
            <person name="Cornillot E."/>
            <person name="Hadj-Kaddour K."/>
            <person name="Dassouli A."/>
            <person name="Noel B."/>
            <person name="Ranwez V."/>
            <person name="Vacherie B."/>
            <person name="Augagneur Y."/>
            <person name="Bres V."/>
            <person name="Duclos A."/>
            <person name="Randazzo S."/>
            <person name="Carcy B."/>
            <person name="Debierre-Grockiego F."/>
            <person name="Delbecq S."/>
            <person name="Moubri-Menage K."/>
            <person name="Shams-Eldin H."/>
            <person name="Usmani-Brown S."/>
            <person name="Bringaud F."/>
            <person name="Wincker P."/>
            <person name="Vivares C.P."/>
            <person name="Schwarz R.T."/>
            <person name="Schetters T.P."/>
            <person name="Krause P.J."/>
            <person name="Gorenflot A."/>
            <person name="Berry V."/>
            <person name="Barbe V."/>
            <person name="Ben Mamoun C."/>
        </authorList>
    </citation>
    <scope>NUCLEOTIDE SEQUENCE [LARGE SCALE GENOMIC DNA]</scope>
    <source>
        <strain evidence="2 3">RI</strain>
    </source>
</reference>
<evidence type="ECO:0000313" key="2">
    <source>
        <dbReference type="EMBL" id="CCF73468.1"/>
    </source>
</evidence>
<gene>
    <name evidence="2" type="ORF">BMR1_02g01535</name>
</gene>
<keyword evidence="1" id="KW-1133">Transmembrane helix</keyword>
<evidence type="ECO:0000256" key="1">
    <source>
        <dbReference type="SAM" id="Phobius"/>
    </source>
</evidence>
<feature type="transmembrane region" description="Helical" evidence="1">
    <location>
        <begin position="150"/>
        <end position="171"/>
    </location>
</feature>
<dbReference type="EMBL" id="FO082872">
    <property type="protein sequence ID" value="CCF73468.1"/>
    <property type="molecule type" value="Genomic_DNA"/>
</dbReference>
<reference evidence="2 3" key="3">
    <citation type="journal article" date="2016" name="Sci. Rep.">
        <title>Genome-wide diversity and gene expression profiling of Babesia microti isolates identify polymorphic genes that mediate host-pathogen interactions.</title>
        <authorList>
            <person name="Silva J.C."/>
            <person name="Cornillot E."/>
            <person name="McCracken C."/>
            <person name="Usmani-Brown S."/>
            <person name="Dwivedi A."/>
            <person name="Ifeonu O.O."/>
            <person name="Crabtree J."/>
            <person name="Gotia H.T."/>
            <person name="Virji A.Z."/>
            <person name="Reynes C."/>
            <person name="Colinge J."/>
            <person name="Kumar V."/>
            <person name="Lawres L."/>
            <person name="Pazzi J.E."/>
            <person name="Pablo J.V."/>
            <person name="Hung C."/>
            <person name="Brancato J."/>
            <person name="Kumari P."/>
            <person name="Orvis J."/>
            <person name="Tretina K."/>
            <person name="Chibucos M."/>
            <person name="Ott S."/>
            <person name="Sadzewicz L."/>
            <person name="Sengamalay N."/>
            <person name="Shetty A.C."/>
            <person name="Su Q."/>
            <person name="Tallon L."/>
            <person name="Fraser C.M."/>
            <person name="Frutos R."/>
            <person name="Molina D.M."/>
            <person name="Krause P.J."/>
            <person name="Ben Mamoun C."/>
        </authorList>
    </citation>
    <scope>NUCLEOTIDE SEQUENCE [LARGE SCALE GENOMIC DNA]</scope>
    <source>
        <strain evidence="2 3">RI</strain>
    </source>
</reference>
<proteinExistence type="predicted"/>
<dbReference type="VEuPathDB" id="PiroplasmaDB:BMR1_02g01535"/>
<organism evidence="2 3">
    <name type="scientific">Babesia microti (strain RI)</name>
    <dbReference type="NCBI Taxonomy" id="1133968"/>
    <lineage>
        <taxon>Eukaryota</taxon>
        <taxon>Sar</taxon>
        <taxon>Alveolata</taxon>
        <taxon>Apicomplexa</taxon>
        <taxon>Aconoidasida</taxon>
        <taxon>Piroplasmida</taxon>
        <taxon>Babesiidae</taxon>
        <taxon>Babesia</taxon>
    </lineage>
</organism>
<evidence type="ECO:0000313" key="3">
    <source>
        <dbReference type="Proteomes" id="UP000002899"/>
    </source>
</evidence>
<keyword evidence="1" id="KW-0472">Membrane</keyword>
<sequence>MDSLVNAGVTGLNASSKSLSRFLRGPIAPMYHKQGLLDSKAAVHPKFADQVPQNTQPIQTATMEYVPNMKMAIPTQHMEVMQPTTFHPHYEITANAMNNSPNNQIDVSSESTKLGLPGTIPKHVMDEHSMFASTSYSPLRIDSQPLFGKAIYGVIGLCASFIVVVLFMNIYRSKKSKKTTKK</sequence>
<dbReference type="KEGG" id="bmic:BMR1_02g01535"/>
<dbReference type="AlphaFoldDB" id="I7I8P9"/>
<accession>I7I8P9</accession>
<dbReference type="GeneID" id="24424094"/>
<reference evidence="2 3" key="2">
    <citation type="journal article" date="2013" name="PLoS ONE">
        <title>Whole genome mapping and re-organization of the nuclear and mitochondrial genomes of Babesia microti isolates.</title>
        <authorList>
            <person name="Cornillot E."/>
            <person name="Dassouli A."/>
            <person name="Garg A."/>
            <person name="Pachikara N."/>
            <person name="Randazzo S."/>
            <person name="Depoix D."/>
            <person name="Carcy B."/>
            <person name="Delbecq S."/>
            <person name="Frutos R."/>
            <person name="Silva J.C."/>
            <person name="Sutton R."/>
            <person name="Krause P.J."/>
            <person name="Mamoun C.B."/>
        </authorList>
    </citation>
    <scope>NUCLEOTIDE SEQUENCE [LARGE SCALE GENOMIC DNA]</scope>
    <source>
        <strain evidence="2 3">RI</strain>
    </source>
</reference>
<dbReference type="RefSeq" id="XP_012648077.1">
    <property type="nucleotide sequence ID" value="XM_012792623.1"/>
</dbReference>